<dbReference type="EMBL" id="QGKW02001660">
    <property type="protein sequence ID" value="KAF2583341.1"/>
    <property type="molecule type" value="Genomic_DNA"/>
</dbReference>
<evidence type="ECO:0000313" key="1">
    <source>
        <dbReference type="EMBL" id="KAF2583341.1"/>
    </source>
</evidence>
<name>A0A3N6QZF4_BRACR</name>
<protein>
    <submittedName>
        <fullName evidence="1">Uncharacterized protein</fullName>
    </submittedName>
</protein>
<proteinExistence type="predicted"/>
<comment type="caution">
    <text evidence="1">The sequence shown here is derived from an EMBL/GenBank/DDBJ whole genome shotgun (WGS) entry which is preliminary data.</text>
</comment>
<dbReference type="AlphaFoldDB" id="A0A3N6QZF4"/>
<gene>
    <name evidence="1" type="ORF">F2Q68_00003503</name>
</gene>
<evidence type="ECO:0000313" key="2">
    <source>
        <dbReference type="Proteomes" id="UP000712281"/>
    </source>
</evidence>
<sequence>MPWISLRDLTESTGVLGFSGAPARSNELWIRDPSLAGIVRRVAANAVLASPSRSNRLLPQLVSREPLSIGREPTPWRASAIVVASLLAG</sequence>
<reference evidence="1" key="1">
    <citation type="submission" date="2019-12" db="EMBL/GenBank/DDBJ databases">
        <title>Genome sequencing and annotation of Brassica cretica.</title>
        <authorList>
            <person name="Studholme D.J."/>
            <person name="Sarris P.F."/>
        </authorList>
    </citation>
    <scope>NUCLEOTIDE SEQUENCE</scope>
    <source>
        <strain evidence="1">PFS-001/15</strain>
        <tissue evidence="1">Leaf</tissue>
    </source>
</reference>
<organism evidence="1 2">
    <name type="scientific">Brassica cretica</name>
    <name type="common">Mustard</name>
    <dbReference type="NCBI Taxonomy" id="69181"/>
    <lineage>
        <taxon>Eukaryota</taxon>
        <taxon>Viridiplantae</taxon>
        <taxon>Streptophyta</taxon>
        <taxon>Embryophyta</taxon>
        <taxon>Tracheophyta</taxon>
        <taxon>Spermatophyta</taxon>
        <taxon>Magnoliopsida</taxon>
        <taxon>eudicotyledons</taxon>
        <taxon>Gunneridae</taxon>
        <taxon>Pentapetalae</taxon>
        <taxon>rosids</taxon>
        <taxon>malvids</taxon>
        <taxon>Brassicales</taxon>
        <taxon>Brassicaceae</taxon>
        <taxon>Brassiceae</taxon>
        <taxon>Brassica</taxon>
    </lineage>
</organism>
<dbReference type="Proteomes" id="UP000712281">
    <property type="component" value="Unassembled WGS sequence"/>
</dbReference>
<accession>A0A3N6QZF4</accession>